<dbReference type="PANTHER" id="PTHR43752">
    <property type="entry name" value="BNR/ASP-BOX REPEAT FAMILY PROTEIN"/>
    <property type="match status" value="1"/>
</dbReference>
<name>A0A2R5EYC1_9BACL</name>
<dbReference type="InterPro" id="IPR036278">
    <property type="entry name" value="Sialidase_sf"/>
</dbReference>
<dbReference type="SUPFAM" id="SSF50939">
    <property type="entry name" value="Sialidases"/>
    <property type="match status" value="1"/>
</dbReference>
<keyword evidence="3" id="KW-1185">Reference proteome</keyword>
<organism evidence="2 3">
    <name type="scientific">Paenibacillus agaridevorans</name>
    <dbReference type="NCBI Taxonomy" id="171404"/>
    <lineage>
        <taxon>Bacteria</taxon>
        <taxon>Bacillati</taxon>
        <taxon>Bacillota</taxon>
        <taxon>Bacilli</taxon>
        <taxon>Bacillales</taxon>
        <taxon>Paenibacillaceae</taxon>
        <taxon>Paenibacillus</taxon>
    </lineage>
</organism>
<reference evidence="2 3" key="1">
    <citation type="submission" date="2017-08" db="EMBL/GenBank/DDBJ databases">
        <title>Substantial Increase in Enzyme Production by Combined Drug-Resistance Mutations in Paenibacillus agaridevorans.</title>
        <authorList>
            <person name="Tanaka Y."/>
            <person name="Funane K."/>
            <person name="Hosaka T."/>
            <person name="Shiwa Y."/>
            <person name="Fujita N."/>
            <person name="Miyazaki T."/>
            <person name="Yoshikawa H."/>
            <person name="Murakami K."/>
            <person name="Kasahara K."/>
            <person name="Inaoka T."/>
            <person name="Hiraga Y."/>
            <person name="Ochi K."/>
        </authorList>
    </citation>
    <scope>NUCLEOTIDE SEQUENCE [LARGE SCALE GENOMIC DNA]</scope>
    <source>
        <strain evidence="2 3">T-3040</strain>
    </source>
</reference>
<evidence type="ECO:0000259" key="1">
    <source>
        <dbReference type="Pfam" id="PF13088"/>
    </source>
</evidence>
<proteinExistence type="predicted"/>
<sequence length="351" mass="40305">MNRFDGIIRKKPDQPGVEEAYLPVRYLTSHCANLIELDQGDLLCVWFSGSAEGNPDTNIIMSRLPQGAAGWTEPIELSCDPDRSEQNPVLFQQPNGELWLMHTSNEPHNQTTSRVVRRISADRGHTWSDPEIMFDGPGFFLRHPVVIMDNGNWLLPAYYCKEEDEYAIVFISGDQGNTWTEHTIPEVSRRVQMSVVSLPDGSLFAMFRSRDSDRIYTSRSHDYGVTWTAPERSELPNNNSSMQVVRLINNHLALIYNPASLENNNFRWYEKNGQTLKKALRTPLTIAISQDEGETWPRKLDLQVADQEYWENEIGYSYPSILQSRDGAIHVAFTYLRKGIKYYKLDEGIIR</sequence>
<accession>A0A2R5EYC1</accession>
<evidence type="ECO:0000313" key="2">
    <source>
        <dbReference type="EMBL" id="GBG08371.1"/>
    </source>
</evidence>
<gene>
    <name evidence="2" type="ORF">PAT3040_02951</name>
</gene>
<dbReference type="Gene3D" id="2.120.10.10">
    <property type="match status" value="1"/>
</dbReference>
<dbReference type="EMBL" id="BDQX01000163">
    <property type="protein sequence ID" value="GBG08371.1"/>
    <property type="molecule type" value="Genomic_DNA"/>
</dbReference>
<dbReference type="CDD" id="cd15482">
    <property type="entry name" value="Sialidase_non-viral"/>
    <property type="match status" value="1"/>
</dbReference>
<dbReference type="Pfam" id="PF13088">
    <property type="entry name" value="BNR_2"/>
    <property type="match status" value="1"/>
</dbReference>
<dbReference type="PANTHER" id="PTHR43752:SF2">
    <property type="entry name" value="BNR_ASP-BOX REPEAT FAMILY PROTEIN"/>
    <property type="match status" value="1"/>
</dbReference>
<feature type="domain" description="Sialidase" evidence="1">
    <location>
        <begin position="40"/>
        <end position="331"/>
    </location>
</feature>
<dbReference type="Proteomes" id="UP000245202">
    <property type="component" value="Unassembled WGS sequence"/>
</dbReference>
<comment type="caution">
    <text evidence="2">The sequence shown here is derived from an EMBL/GenBank/DDBJ whole genome shotgun (WGS) entry which is preliminary data.</text>
</comment>
<dbReference type="RefSeq" id="WP_108993332.1">
    <property type="nucleotide sequence ID" value="NZ_BDQX01000163.1"/>
</dbReference>
<dbReference type="AlphaFoldDB" id="A0A2R5EYC1"/>
<protein>
    <recommendedName>
        <fullName evidence="1">Sialidase domain-containing protein</fullName>
    </recommendedName>
</protein>
<evidence type="ECO:0000313" key="3">
    <source>
        <dbReference type="Proteomes" id="UP000245202"/>
    </source>
</evidence>
<dbReference type="InterPro" id="IPR011040">
    <property type="entry name" value="Sialidase"/>
</dbReference>